<evidence type="ECO:0000313" key="4">
    <source>
        <dbReference type="EMBL" id="KAF0739821.1"/>
    </source>
</evidence>
<dbReference type="InterPro" id="IPR009053">
    <property type="entry name" value="Prefoldin"/>
</dbReference>
<sequence length="113" mass="12730">MAEPQLNEQQVIATYKGMRNEVRQLAEKLAELELEFNEHQRVAETLNSYDGQRRAFRMVGGVLVERTVAEVLPAVVSNAQGIEKVMSQVSDLLKQKEAAANAWQAKYNIRAQS</sequence>
<feature type="coiled-coil region" evidence="3">
    <location>
        <begin position="15"/>
        <end position="42"/>
    </location>
</feature>
<dbReference type="GO" id="GO:0006457">
    <property type="term" value="P:protein folding"/>
    <property type="evidence" value="ECO:0007669"/>
    <property type="project" value="InterPro"/>
</dbReference>
<dbReference type="SUPFAM" id="SSF46579">
    <property type="entry name" value="Prefoldin"/>
    <property type="match status" value="1"/>
</dbReference>
<accession>A0A6G0XHR2</accession>
<dbReference type="InterPro" id="IPR002777">
    <property type="entry name" value="PFD_beta-like"/>
</dbReference>
<keyword evidence="5" id="KW-1185">Reference proteome</keyword>
<dbReference type="VEuPathDB" id="FungiDB:AeMF1_010288"/>
<evidence type="ECO:0008006" key="6">
    <source>
        <dbReference type="Google" id="ProtNLM"/>
    </source>
</evidence>
<dbReference type="CDD" id="cd23163">
    <property type="entry name" value="Prefoldin_2"/>
    <property type="match status" value="1"/>
</dbReference>
<dbReference type="EMBL" id="VJMJ01000061">
    <property type="protein sequence ID" value="KAF0739821.1"/>
    <property type="molecule type" value="Genomic_DNA"/>
</dbReference>
<dbReference type="GO" id="GO:0051082">
    <property type="term" value="F:unfolded protein binding"/>
    <property type="evidence" value="ECO:0007669"/>
    <property type="project" value="InterPro"/>
</dbReference>
<evidence type="ECO:0000256" key="1">
    <source>
        <dbReference type="ARBA" id="ARBA00008045"/>
    </source>
</evidence>
<comment type="similarity">
    <text evidence="1">Belongs to the prefoldin subunit beta family.</text>
</comment>
<dbReference type="InterPro" id="IPR027235">
    <property type="entry name" value="PFD2"/>
</dbReference>
<evidence type="ECO:0000256" key="3">
    <source>
        <dbReference type="SAM" id="Coils"/>
    </source>
</evidence>
<dbReference type="Pfam" id="PF01920">
    <property type="entry name" value="Prefoldin_2"/>
    <property type="match status" value="1"/>
</dbReference>
<comment type="caution">
    <text evidence="4">The sequence shown here is derived from an EMBL/GenBank/DDBJ whole genome shotgun (WGS) entry which is preliminary data.</text>
</comment>
<dbReference type="GO" id="GO:0016272">
    <property type="term" value="C:prefoldin complex"/>
    <property type="evidence" value="ECO:0007669"/>
    <property type="project" value="InterPro"/>
</dbReference>
<protein>
    <recommendedName>
        <fullName evidence="6">Prefoldin subunit 2</fullName>
    </recommendedName>
</protein>
<dbReference type="OrthoDB" id="29646at2759"/>
<proteinExistence type="inferred from homology"/>
<gene>
    <name evidence="4" type="ORF">Ae201684_004629</name>
</gene>
<reference evidence="4 5" key="1">
    <citation type="submission" date="2019-07" db="EMBL/GenBank/DDBJ databases">
        <title>Genomics analysis of Aphanomyces spp. identifies a new class of oomycete effector associated with host adaptation.</title>
        <authorList>
            <person name="Gaulin E."/>
        </authorList>
    </citation>
    <scope>NUCLEOTIDE SEQUENCE [LARGE SCALE GENOMIC DNA]</scope>
    <source>
        <strain evidence="4 5">ATCC 201684</strain>
    </source>
</reference>
<keyword evidence="2" id="KW-0143">Chaperone</keyword>
<dbReference type="AlphaFoldDB" id="A0A6G0XHR2"/>
<dbReference type="Proteomes" id="UP000481153">
    <property type="component" value="Unassembled WGS sequence"/>
</dbReference>
<evidence type="ECO:0000256" key="2">
    <source>
        <dbReference type="ARBA" id="ARBA00023186"/>
    </source>
</evidence>
<dbReference type="Gene3D" id="1.10.287.370">
    <property type="match status" value="1"/>
</dbReference>
<organism evidence="4 5">
    <name type="scientific">Aphanomyces euteiches</name>
    <dbReference type="NCBI Taxonomy" id="100861"/>
    <lineage>
        <taxon>Eukaryota</taxon>
        <taxon>Sar</taxon>
        <taxon>Stramenopiles</taxon>
        <taxon>Oomycota</taxon>
        <taxon>Saprolegniomycetes</taxon>
        <taxon>Saprolegniales</taxon>
        <taxon>Verrucalvaceae</taxon>
        <taxon>Aphanomyces</taxon>
    </lineage>
</organism>
<dbReference type="FunFam" id="1.10.287.370:FF:000002">
    <property type="entry name" value="Prefoldin subunit 2"/>
    <property type="match status" value="1"/>
</dbReference>
<keyword evidence="3" id="KW-0175">Coiled coil</keyword>
<evidence type="ECO:0000313" key="5">
    <source>
        <dbReference type="Proteomes" id="UP000481153"/>
    </source>
</evidence>
<name>A0A6G0XHR2_9STRA</name>
<dbReference type="PANTHER" id="PTHR13303">
    <property type="entry name" value="PREFOLDIN SUBUNIT 2"/>
    <property type="match status" value="1"/>
</dbReference>